<dbReference type="InterPro" id="IPR027417">
    <property type="entry name" value="P-loop_NTPase"/>
</dbReference>
<dbReference type="InParanoid" id="D8QXK4"/>
<dbReference type="STRING" id="88036.D8QXK4"/>
<keyword evidence="3 4" id="KW-0067">ATP-binding</keyword>
<dbReference type="GO" id="GO:0005524">
    <property type="term" value="F:ATP binding"/>
    <property type="evidence" value="ECO:0007669"/>
    <property type="project" value="UniProtKB-KW"/>
</dbReference>
<keyword evidence="2 4" id="KW-0547">Nucleotide-binding</keyword>
<dbReference type="PROSITE" id="PS00674">
    <property type="entry name" value="AAA"/>
    <property type="match status" value="1"/>
</dbReference>
<dbReference type="PANTHER" id="PTHR23073">
    <property type="entry name" value="26S PROTEASOME REGULATORY SUBUNIT"/>
    <property type="match status" value="1"/>
</dbReference>
<feature type="domain" description="AAA+ ATPase" evidence="5">
    <location>
        <begin position="121"/>
        <end position="256"/>
    </location>
</feature>
<evidence type="ECO:0000256" key="2">
    <source>
        <dbReference type="ARBA" id="ARBA00022741"/>
    </source>
</evidence>
<dbReference type="InterPro" id="IPR050221">
    <property type="entry name" value="26S_Proteasome_ATPase"/>
</dbReference>
<comment type="similarity">
    <text evidence="1 4">Belongs to the AAA ATPase family.</text>
</comment>
<evidence type="ECO:0000313" key="7">
    <source>
        <dbReference type="Proteomes" id="UP000001514"/>
    </source>
</evidence>
<dbReference type="InterPro" id="IPR003960">
    <property type="entry name" value="ATPase_AAA_CS"/>
</dbReference>
<keyword evidence="7" id="KW-1185">Reference proteome</keyword>
<evidence type="ECO:0000256" key="1">
    <source>
        <dbReference type="ARBA" id="ARBA00006914"/>
    </source>
</evidence>
<reference evidence="6 7" key="1">
    <citation type="journal article" date="2011" name="Science">
        <title>The Selaginella genome identifies genetic changes associated with the evolution of vascular plants.</title>
        <authorList>
            <person name="Banks J.A."/>
            <person name="Nishiyama T."/>
            <person name="Hasebe M."/>
            <person name="Bowman J.L."/>
            <person name="Gribskov M."/>
            <person name="dePamphilis C."/>
            <person name="Albert V.A."/>
            <person name="Aono N."/>
            <person name="Aoyama T."/>
            <person name="Ambrose B.A."/>
            <person name="Ashton N.W."/>
            <person name="Axtell M.J."/>
            <person name="Barker E."/>
            <person name="Barker M.S."/>
            <person name="Bennetzen J.L."/>
            <person name="Bonawitz N.D."/>
            <person name="Chapple C."/>
            <person name="Cheng C."/>
            <person name="Correa L.G."/>
            <person name="Dacre M."/>
            <person name="DeBarry J."/>
            <person name="Dreyer I."/>
            <person name="Elias M."/>
            <person name="Engstrom E.M."/>
            <person name="Estelle M."/>
            <person name="Feng L."/>
            <person name="Finet C."/>
            <person name="Floyd S.K."/>
            <person name="Frommer W.B."/>
            <person name="Fujita T."/>
            <person name="Gramzow L."/>
            <person name="Gutensohn M."/>
            <person name="Harholt J."/>
            <person name="Hattori M."/>
            <person name="Heyl A."/>
            <person name="Hirai T."/>
            <person name="Hiwatashi Y."/>
            <person name="Ishikawa M."/>
            <person name="Iwata M."/>
            <person name="Karol K.G."/>
            <person name="Koehler B."/>
            <person name="Kolukisaoglu U."/>
            <person name="Kubo M."/>
            <person name="Kurata T."/>
            <person name="Lalonde S."/>
            <person name="Li K."/>
            <person name="Li Y."/>
            <person name="Litt A."/>
            <person name="Lyons E."/>
            <person name="Manning G."/>
            <person name="Maruyama T."/>
            <person name="Michael T.P."/>
            <person name="Mikami K."/>
            <person name="Miyazaki S."/>
            <person name="Morinaga S."/>
            <person name="Murata T."/>
            <person name="Mueller-Roeber B."/>
            <person name="Nelson D.R."/>
            <person name="Obara M."/>
            <person name="Oguri Y."/>
            <person name="Olmstead R.G."/>
            <person name="Onodera N."/>
            <person name="Petersen B.L."/>
            <person name="Pils B."/>
            <person name="Prigge M."/>
            <person name="Rensing S.A."/>
            <person name="Riano-Pachon D.M."/>
            <person name="Roberts A.W."/>
            <person name="Sato Y."/>
            <person name="Scheller H.V."/>
            <person name="Schulz B."/>
            <person name="Schulz C."/>
            <person name="Shakirov E.V."/>
            <person name="Shibagaki N."/>
            <person name="Shinohara N."/>
            <person name="Shippen D.E."/>
            <person name="Soerensen I."/>
            <person name="Sotooka R."/>
            <person name="Sugimoto N."/>
            <person name="Sugita M."/>
            <person name="Sumikawa N."/>
            <person name="Tanurdzic M."/>
            <person name="Theissen G."/>
            <person name="Ulvskov P."/>
            <person name="Wakazuki S."/>
            <person name="Weng J.K."/>
            <person name="Willats W.W."/>
            <person name="Wipf D."/>
            <person name="Wolf P.G."/>
            <person name="Yang L."/>
            <person name="Zimmer A.D."/>
            <person name="Zhu Q."/>
            <person name="Mitros T."/>
            <person name="Hellsten U."/>
            <person name="Loque D."/>
            <person name="Otillar R."/>
            <person name="Salamov A."/>
            <person name="Schmutz J."/>
            <person name="Shapiro H."/>
            <person name="Lindquist E."/>
            <person name="Lucas S."/>
            <person name="Rokhsar D."/>
            <person name="Grigoriev I.V."/>
        </authorList>
    </citation>
    <scope>NUCLEOTIDE SEQUENCE [LARGE SCALE GENOMIC DNA]</scope>
</reference>
<dbReference type="Gene3D" id="3.40.50.300">
    <property type="entry name" value="P-loop containing nucleotide triphosphate hydrolases"/>
    <property type="match status" value="1"/>
</dbReference>
<dbReference type="eggNOG" id="KOG0730">
    <property type="taxonomic scope" value="Eukaryota"/>
</dbReference>
<dbReference type="GO" id="GO:0016887">
    <property type="term" value="F:ATP hydrolysis activity"/>
    <property type="evidence" value="ECO:0007669"/>
    <property type="project" value="InterPro"/>
</dbReference>
<dbReference type="AlphaFoldDB" id="D8QXK4"/>
<dbReference type="FunCoup" id="D8QXK4">
    <property type="interactions" value="318"/>
</dbReference>
<dbReference type="InterPro" id="IPR003959">
    <property type="entry name" value="ATPase_AAA_core"/>
</dbReference>
<dbReference type="KEGG" id="smo:SELMODRAFT_79406"/>
<evidence type="ECO:0000256" key="4">
    <source>
        <dbReference type="RuleBase" id="RU003651"/>
    </source>
</evidence>
<sequence length="366" mass="40765">EIEFLRKGKLSSAELDTVISTVRTAAGINVEPAPKVRIFKGEVNGRKVKRALDALDKLGVKVYGLDMESGETEAEGLTWQSIAGYHEQKREIEDNVLLALKRPEVYDSIARGTKEKFESNRPRAVLFEGPPGCGKTSCARVIASQAGVPLLYVPLEVVTSKYYGESERLLSSVFNAGNDFPDGAIVFLDEIDSLATSRDSDMHEATRRMLSVLLRQMDGFEQDKRIVVIAATNRKQDLDPALLSRFDASITFDLPDLQTREEIVAQYARHLSRKELSSVAATSEGMSGRDLRDVCQQAERKWASKILRLRFLQLIKGLVGNPPTHELPPVQEYMESAAKRRRTLVKWAEEQVVQQSSKAKVALSTS</sequence>
<dbReference type="EMBL" id="GL377568">
    <property type="protein sequence ID" value="EFJ35056.1"/>
    <property type="molecule type" value="Genomic_DNA"/>
</dbReference>
<name>D8QXK4_SELML</name>
<dbReference type="Gramene" id="EFJ35056">
    <property type="protein sequence ID" value="EFJ35056"/>
    <property type="gene ID" value="SELMODRAFT_79406"/>
</dbReference>
<dbReference type="GO" id="GO:0043161">
    <property type="term" value="P:proteasome-mediated ubiquitin-dependent protein catabolic process"/>
    <property type="evidence" value="ECO:0000318"/>
    <property type="project" value="GO_Central"/>
</dbReference>
<evidence type="ECO:0000259" key="5">
    <source>
        <dbReference type="SMART" id="SM00382"/>
    </source>
</evidence>
<organism evidence="7">
    <name type="scientific">Selaginella moellendorffii</name>
    <name type="common">Spikemoss</name>
    <dbReference type="NCBI Taxonomy" id="88036"/>
    <lineage>
        <taxon>Eukaryota</taxon>
        <taxon>Viridiplantae</taxon>
        <taxon>Streptophyta</taxon>
        <taxon>Embryophyta</taxon>
        <taxon>Tracheophyta</taxon>
        <taxon>Lycopodiopsida</taxon>
        <taxon>Selaginellales</taxon>
        <taxon>Selaginellaceae</taxon>
        <taxon>Selaginella</taxon>
    </lineage>
</organism>
<dbReference type="GO" id="GO:0008540">
    <property type="term" value="C:proteasome regulatory particle, base subcomplex"/>
    <property type="evidence" value="ECO:0000318"/>
    <property type="project" value="GO_Central"/>
</dbReference>
<dbReference type="SMART" id="SM00382">
    <property type="entry name" value="AAA"/>
    <property type="match status" value="1"/>
</dbReference>
<dbReference type="Proteomes" id="UP000001514">
    <property type="component" value="Unassembled WGS sequence"/>
</dbReference>
<feature type="non-terminal residue" evidence="6">
    <location>
        <position position="1"/>
    </location>
</feature>
<dbReference type="OMA" id="TERHWAS"/>
<protein>
    <recommendedName>
        <fullName evidence="5">AAA+ ATPase domain-containing protein</fullName>
    </recommendedName>
</protein>
<evidence type="ECO:0000256" key="3">
    <source>
        <dbReference type="ARBA" id="ARBA00022840"/>
    </source>
</evidence>
<dbReference type="Pfam" id="PF00004">
    <property type="entry name" value="AAA"/>
    <property type="match status" value="1"/>
</dbReference>
<dbReference type="GO" id="GO:0036402">
    <property type="term" value="F:proteasome-activating activity"/>
    <property type="evidence" value="ECO:0000318"/>
    <property type="project" value="GO_Central"/>
</dbReference>
<dbReference type="InterPro" id="IPR003593">
    <property type="entry name" value="AAA+_ATPase"/>
</dbReference>
<dbReference type="SUPFAM" id="SSF52540">
    <property type="entry name" value="P-loop containing nucleoside triphosphate hydrolases"/>
    <property type="match status" value="1"/>
</dbReference>
<proteinExistence type="inferred from homology"/>
<dbReference type="HOGENOM" id="CLU_032183_0_0_1"/>
<evidence type="ECO:0000313" key="6">
    <source>
        <dbReference type="EMBL" id="EFJ35056.1"/>
    </source>
</evidence>
<accession>D8QXK4</accession>
<gene>
    <name evidence="6" type="ORF">SELMODRAFT_79406</name>
</gene>